<dbReference type="Pfam" id="PF08282">
    <property type="entry name" value="Hydrolase_3"/>
    <property type="match status" value="1"/>
</dbReference>
<organism evidence="1">
    <name type="scientific">marine sediment metagenome</name>
    <dbReference type="NCBI Taxonomy" id="412755"/>
    <lineage>
        <taxon>unclassified sequences</taxon>
        <taxon>metagenomes</taxon>
        <taxon>ecological metagenomes</taxon>
    </lineage>
</organism>
<dbReference type="Gene3D" id="3.40.50.1000">
    <property type="entry name" value="HAD superfamily/HAD-like"/>
    <property type="match status" value="1"/>
</dbReference>
<protein>
    <recommendedName>
        <fullName evidence="2">Sucrose phosphatase-like domain-containing protein</fullName>
    </recommendedName>
</protein>
<feature type="non-terminal residue" evidence="1">
    <location>
        <position position="98"/>
    </location>
</feature>
<dbReference type="SUPFAM" id="SSF56784">
    <property type="entry name" value="HAD-like"/>
    <property type="match status" value="1"/>
</dbReference>
<sequence>IFQNYIDNDKNLDLIIEDLNNFFWKNNDSDYIKAMNLVEVRGGKRKEIAVDRISNITQVPISEMVALGDSITDINMLQRLKDEGGIAVSFNGNRFTVG</sequence>
<evidence type="ECO:0008006" key="2">
    <source>
        <dbReference type="Google" id="ProtNLM"/>
    </source>
</evidence>
<gene>
    <name evidence="1" type="ORF">S03H2_26567</name>
</gene>
<dbReference type="AlphaFoldDB" id="X1I3L1"/>
<evidence type="ECO:0000313" key="1">
    <source>
        <dbReference type="EMBL" id="GAH52143.1"/>
    </source>
</evidence>
<comment type="caution">
    <text evidence="1">The sequence shown here is derived from an EMBL/GenBank/DDBJ whole genome shotgun (WGS) entry which is preliminary data.</text>
</comment>
<dbReference type="InterPro" id="IPR023214">
    <property type="entry name" value="HAD_sf"/>
</dbReference>
<proteinExistence type="predicted"/>
<name>X1I3L1_9ZZZZ</name>
<reference evidence="1" key="1">
    <citation type="journal article" date="2014" name="Front. Microbiol.">
        <title>High frequency of phylogenetically diverse reductive dehalogenase-homologous genes in deep subseafloor sedimentary metagenomes.</title>
        <authorList>
            <person name="Kawai M."/>
            <person name="Futagami T."/>
            <person name="Toyoda A."/>
            <person name="Takaki Y."/>
            <person name="Nishi S."/>
            <person name="Hori S."/>
            <person name="Arai W."/>
            <person name="Tsubouchi T."/>
            <person name="Morono Y."/>
            <person name="Uchiyama I."/>
            <person name="Ito T."/>
            <person name="Fujiyama A."/>
            <person name="Inagaki F."/>
            <person name="Takami H."/>
        </authorList>
    </citation>
    <scope>NUCLEOTIDE SEQUENCE</scope>
    <source>
        <strain evidence="1">Expedition CK06-06</strain>
    </source>
</reference>
<dbReference type="InterPro" id="IPR036412">
    <property type="entry name" value="HAD-like_sf"/>
</dbReference>
<feature type="non-terminal residue" evidence="1">
    <location>
        <position position="1"/>
    </location>
</feature>
<accession>X1I3L1</accession>
<dbReference type="EMBL" id="BARU01015466">
    <property type="protein sequence ID" value="GAH52143.1"/>
    <property type="molecule type" value="Genomic_DNA"/>
</dbReference>